<dbReference type="InterPro" id="IPR054844">
    <property type="entry name" value="TransRegBhcR"/>
</dbReference>
<feature type="domain" description="HTH iclR-type" evidence="5">
    <location>
        <begin position="30"/>
        <end position="91"/>
    </location>
</feature>
<dbReference type="PROSITE" id="PS51078">
    <property type="entry name" value="ICLR_ED"/>
    <property type="match status" value="1"/>
</dbReference>
<dbReference type="NCBIfam" id="NF045644">
    <property type="entry name" value="TransRegBhcR"/>
    <property type="match status" value="1"/>
</dbReference>
<keyword evidence="1" id="KW-0805">Transcription regulation</keyword>
<dbReference type="InterPro" id="IPR036390">
    <property type="entry name" value="WH_DNA-bd_sf"/>
</dbReference>
<name>A0ABW2BCR2_9RHOB</name>
<keyword evidence="8" id="KW-1185">Reference proteome</keyword>
<evidence type="ECO:0000259" key="6">
    <source>
        <dbReference type="PROSITE" id="PS51078"/>
    </source>
</evidence>
<dbReference type="InterPro" id="IPR050707">
    <property type="entry name" value="HTH_MetabolicPath_Reg"/>
</dbReference>
<evidence type="ECO:0000256" key="3">
    <source>
        <dbReference type="ARBA" id="ARBA00023163"/>
    </source>
</evidence>
<dbReference type="InterPro" id="IPR014757">
    <property type="entry name" value="Tscrpt_reg_IclR_C"/>
</dbReference>
<feature type="region of interest" description="Disordered" evidence="4">
    <location>
        <begin position="1"/>
        <end position="27"/>
    </location>
</feature>
<dbReference type="PANTHER" id="PTHR30136:SF24">
    <property type="entry name" value="HTH-TYPE TRANSCRIPTIONAL REPRESSOR ALLR"/>
    <property type="match status" value="1"/>
</dbReference>
<organism evidence="7 8">
    <name type="scientific">Sulfitobacter porphyrae</name>
    <dbReference type="NCBI Taxonomy" id="1246864"/>
    <lineage>
        <taxon>Bacteria</taxon>
        <taxon>Pseudomonadati</taxon>
        <taxon>Pseudomonadota</taxon>
        <taxon>Alphaproteobacteria</taxon>
        <taxon>Rhodobacterales</taxon>
        <taxon>Roseobacteraceae</taxon>
        <taxon>Sulfitobacter</taxon>
    </lineage>
</organism>
<dbReference type="SUPFAM" id="SSF55781">
    <property type="entry name" value="GAF domain-like"/>
    <property type="match status" value="1"/>
</dbReference>
<dbReference type="Gene3D" id="3.30.450.40">
    <property type="match status" value="1"/>
</dbReference>
<dbReference type="Gene3D" id="1.10.10.10">
    <property type="entry name" value="Winged helix-like DNA-binding domain superfamily/Winged helix DNA-binding domain"/>
    <property type="match status" value="1"/>
</dbReference>
<evidence type="ECO:0000256" key="1">
    <source>
        <dbReference type="ARBA" id="ARBA00023015"/>
    </source>
</evidence>
<dbReference type="Proteomes" id="UP001596353">
    <property type="component" value="Unassembled WGS sequence"/>
</dbReference>
<accession>A0ABW2BCR2</accession>
<evidence type="ECO:0000256" key="2">
    <source>
        <dbReference type="ARBA" id="ARBA00023125"/>
    </source>
</evidence>
<dbReference type="PANTHER" id="PTHR30136">
    <property type="entry name" value="HELIX-TURN-HELIX TRANSCRIPTIONAL REGULATOR, ICLR FAMILY"/>
    <property type="match status" value="1"/>
</dbReference>
<feature type="domain" description="IclR-ED" evidence="6">
    <location>
        <begin position="92"/>
        <end position="275"/>
    </location>
</feature>
<reference evidence="8" key="1">
    <citation type="journal article" date="2019" name="Int. J. Syst. Evol. Microbiol.">
        <title>The Global Catalogue of Microorganisms (GCM) 10K type strain sequencing project: providing services to taxonomists for standard genome sequencing and annotation.</title>
        <authorList>
            <consortium name="The Broad Institute Genomics Platform"/>
            <consortium name="The Broad Institute Genome Sequencing Center for Infectious Disease"/>
            <person name="Wu L."/>
            <person name="Ma J."/>
        </authorList>
    </citation>
    <scope>NUCLEOTIDE SEQUENCE [LARGE SCALE GENOMIC DNA]</scope>
    <source>
        <strain evidence="8">CCUG 66188</strain>
    </source>
</reference>
<evidence type="ECO:0000259" key="5">
    <source>
        <dbReference type="PROSITE" id="PS51077"/>
    </source>
</evidence>
<dbReference type="InterPro" id="IPR029016">
    <property type="entry name" value="GAF-like_dom_sf"/>
</dbReference>
<feature type="compositionally biased region" description="Polar residues" evidence="4">
    <location>
        <begin position="1"/>
        <end position="11"/>
    </location>
</feature>
<evidence type="ECO:0000313" key="8">
    <source>
        <dbReference type="Proteomes" id="UP001596353"/>
    </source>
</evidence>
<evidence type="ECO:0000313" key="7">
    <source>
        <dbReference type="EMBL" id="MFC6762548.1"/>
    </source>
</evidence>
<proteinExistence type="predicted"/>
<keyword evidence="2" id="KW-0238">DNA-binding</keyword>
<gene>
    <name evidence="7" type="primary">bhcR</name>
    <name evidence="7" type="ORF">ACFQFQ_28160</name>
</gene>
<dbReference type="SMART" id="SM00346">
    <property type="entry name" value="HTH_ICLR"/>
    <property type="match status" value="1"/>
</dbReference>
<dbReference type="Pfam" id="PF01614">
    <property type="entry name" value="IclR_C"/>
    <property type="match status" value="1"/>
</dbReference>
<comment type="caution">
    <text evidence="7">The sequence shown here is derived from an EMBL/GenBank/DDBJ whole genome shotgun (WGS) entry which is preliminary data.</text>
</comment>
<dbReference type="InterPro" id="IPR036388">
    <property type="entry name" value="WH-like_DNA-bd_sf"/>
</dbReference>
<dbReference type="SUPFAM" id="SSF46785">
    <property type="entry name" value="Winged helix' DNA-binding domain"/>
    <property type="match status" value="1"/>
</dbReference>
<dbReference type="EMBL" id="JBHSWG010000004">
    <property type="protein sequence ID" value="MFC6762548.1"/>
    <property type="molecule type" value="Genomic_DNA"/>
</dbReference>
<feature type="compositionally biased region" description="Basic and acidic residues" evidence="4">
    <location>
        <begin position="17"/>
        <end position="27"/>
    </location>
</feature>
<protein>
    <submittedName>
        <fullName evidence="7">HTH-type transcriptional regulator BhcR</fullName>
    </submittedName>
</protein>
<dbReference type="PROSITE" id="PS51077">
    <property type="entry name" value="HTH_ICLR"/>
    <property type="match status" value="1"/>
</dbReference>
<dbReference type="InterPro" id="IPR005471">
    <property type="entry name" value="Tscrpt_reg_IclR_N"/>
</dbReference>
<dbReference type="Pfam" id="PF09339">
    <property type="entry name" value="HTH_IclR"/>
    <property type="match status" value="1"/>
</dbReference>
<sequence length="282" mass="30695">MVLQKNDSQGARKTRGRPRDWDDKTEQNTIKSLDRAMEVFEFLSEAQGKTLSGLATDLGQSPATVYRILVTLEGRGLVEFDQADQVWHIGPRAFVIGARFLKRTSLVERARPFLRQLMNETGETANLGIEQNRHVLFVSQVETNASIRAFFPPGTLSRLHASGIGKALMAQMDAARIDNILSSGPLERFTENTLTDRDSLLADLAETRARGFAIDGEERNLGMRCIAAPVFDMNSEAVVSISVSGPTSRIGLETIENLGVAVAAAARDLTAAIGGEPSQRPG</sequence>
<keyword evidence="3" id="KW-0804">Transcription</keyword>
<evidence type="ECO:0000256" key="4">
    <source>
        <dbReference type="SAM" id="MobiDB-lite"/>
    </source>
</evidence>